<gene>
    <name evidence="2" type="ORF">CBM2586_B10475</name>
</gene>
<accession>A0A375C9H6</accession>
<evidence type="ECO:0000256" key="1">
    <source>
        <dbReference type="SAM" id="MobiDB-lite"/>
    </source>
</evidence>
<sequence>MAQALPEVTPDCNGTRRPRVLDAPGRDSY</sequence>
<proteinExistence type="predicted"/>
<organism evidence="2">
    <name type="scientific">Cupriavidus taiwanensis</name>
    <dbReference type="NCBI Taxonomy" id="164546"/>
    <lineage>
        <taxon>Bacteria</taxon>
        <taxon>Pseudomonadati</taxon>
        <taxon>Pseudomonadota</taxon>
        <taxon>Betaproteobacteria</taxon>
        <taxon>Burkholderiales</taxon>
        <taxon>Burkholderiaceae</taxon>
        <taxon>Cupriavidus</taxon>
    </lineage>
</organism>
<dbReference type="Proteomes" id="UP000257016">
    <property type="component" value="Unassembled WGS sequence"/>
</dbReference>
<dbReference type="EMBL" id="OFSN01000015">
    <property type="protein sequence ID" value="SOY65880.1"/>
    <property type="molecule type" value="Genomic_DNA"/>
</dbReference>
<comment type="caution">
    <text evidence="2">The sequence shown here is derived from an EMBL/GenBank/DDBJ whole genome shotgun (WGS) entry which is preliminary data.</text>
</comment>
<dbReference type="AlphaFoldDB" id="A0A375C9H6"/>
<reference evidence="2" key="1">
    <citation type="submission" date="2018-01" db="EMBL/GenBank/DDBJ databases">
        <authorList>
            <person name="Clerissi C."/>
        </authorList>
    </citation>
    <scope>NUCLEOTIDE SEQUENCE</scope>
    <source>
        <strain evidence="2">Cupriavidus taiwanensis LMG 19430</strain>
    </source>
</reference>
<name>A0A375C9H6_9BURK</name>
<evidence type="ECO:0000313" key="2">
    <source>
        <dbReference type="EMBL" id="SOY65880.1"/>
    </source>
</evidence>
<protein>
    <submittedName>
        <fullName evidence="2">Uncharacterized protein</fullName>
    </submittedName>
</protein>
<feature type="region of interest" description="Disordered" evidence="1">
    <location>
        <begin position="1"/>
        <end position="29"/>
    </location>
</feature>